<dbReference type="Proteomes" id="UP001597280">
    <property type="component" value="Unassembled WGS sequence"/>
</dbReference>
<evidence type="ECO:0000313" key="10">
    <source>
        <dbReference type="Proteomes" id="UP001597280"/>
    </source>
</evidence>
<comment type="caution">
    <text evidence="9">The sequence shown here is derived from an EMBL/GenBank/DDBJ whole genome shotgun (WGS) entry which is preliminary data.</text>
</comment>
<evidence type="ECO:0000256" key="3">
    <source>
        <dbReference type="ARBA" id="ARBA00022741"/>
    </source>
</evidence>
<keyword evidence="2 6" id="KW-0808">Transferase</keyword>
<dbReference type="EMBL" id="JBHUFL010000002">
    <property type="protein sequence ID" value="MFD1835528.1"/>
    <property type="molecule type" value="Genomic_DNA"/>
</dbReference>
<dbReference type="PANTHER" id="PTHR46566:SF5">
    <property type="entry name" value="1-PHOSPHOFRUCTOKINASE"/>
    <property type="match status" value="1"/>
</dbReference>
<reference evidence="10" key="1">
    <citation type="journal article" date="2019" name="Int. J. Syst. Evol. Microbiol.">
        <title>The Global Catalogue of Microorganisms (GCM) 10K type strain sequencing project: providing services to taxonomists for standard genome sequencing and annotation.</title>
        <authorList>
            <consortium name="The Broad Institute Genomics Platform"/>
            <consortium name="The Broad Institute Genome Sequencing Center for Infectious Disease"/>
            <person name="Wu L."/>
            <person name="Ma J."/>
        </authorList>
    </citation>
    <scope>NUCLEOTIDE SEQUENCE [LARGE SCALE GENOMIC DNA]</scope>
    <source>
        <strain evidence="10">JCM 11650</strain>
    </source>
</reference>
<evidence type="ECO:0000313" key="9">
    <source>
        <dbReference type="EMBL" id="MFD1835528.1"/>
    </source>
</evidence>
<evidence type="ECO:0000256" key="6">
    <source>
        <dbReference type="PIRNR" id="PIRNR000535"/>
    </source>
</evidence>
<feature type="domain" description="Carbohydrate kinase PfkB" evidence="8">
    <location>
        <begin position="23"/>
        <end position="309"/>
    </location>
</feature>
<keyword evidence="3" id="KW-0547">Nucleotide-binding</keyword>
<dbReference type="PROSITE" id="PS00584">
    <property type="entry name" value="PFKB_KINASES_2"/>
    <property type="match status" value="1"/>
</dbReference>
<dbReference type="RefSeq" id="WP_137770250.1">
    <property type="nucleotide sequence ID" value="NZ_BAAAIS010000002.1"/>
</dbReference>
<dbReference type="Pfam" id="PF00294">
    <property type="entry name" value="PfkB"/>
    <property type="match status" value="1"/>
</dbReference>
<dbReference type="PIRSF" id="PIRSF000535">
    <property type="entry name" value="1PFK/6PFK/LacC"/>
    <property type="match status" value="1"/>
</dbReference>
<evidence type="ECO:0000256" key="1">
    <source>
        <dbReference type="ARBA" id="ARBA00010688"/>
    </source>
</evidence>
<evidence type="ECO:0000256" key="7">
    <source>
        <dbReference type="RuleBase" id="RU003704"/>
    </source>
</evidence>
<organism evidence="9 10">
    <name type="scientific">Brachybacterium rhamnosum</name>
    <dbReference type="NCBI Taxonomy" id="173361"/>
    <lineage>
        <taxon>Bacteria</taxon>
        <taxon>Bacillati</taxon>
        <taxon>Actinomycetota</taxon>
        <taxon>Actinomycetes</taxon>
        <taxon>Micrococcales</taxon>
        <taxon>Dermabacteraceae</taxon>
        <taxon>Brachybacterium</taxon>
    </lineage>
</organism>
<dbReference type="CDD" id="cd01164">
    <property type="entry name" value="FruK_PfkB_like"/>
    <property type="match status" value="1"/>
</dbReference>
<dbReference type="InterPro" id="IPR017583">
    <property type="entry name" value="Tagatose/fructose_Pkinase"/>
</dbReference>
<accession>A0ABW4PXH2</accession>
<keyword evidence="5" id="KW-0067">ATP-binding</keyword>
<dbReference type="InterPro" id="IPR011611">
    <property type="entry name" value="PfkB_dom"/>
</dbReference>
<evidence type="ECO:0000256" key="4">
    <source>
        <dbReference type="ARBA" id="ARBA00022777"/>
    </source>
</evidence>
<dbReference type="InterPro" id="IPR002173">
    <property type="entry name" value="Carboh/pur_kinase_PfkB_CS"/>
</dbReference>
<proteinExistence type="inferred from homology"/>
<evidence type="ECO:0000256" key="2">
    <source>
        <dbReference type="ARBA" id="ARBA00022679"/>
    </source>
</evidence>
<comment type="similarity">
    <text evidence="1 7">Belongs to the carbohydrate kinase PfkB family.</text>
</comment>
<keyword evidence="4 7" id="KW-0418">Kinase</keyword>
<name>A0ABW4PXH2_9MICO</name>
<keyword evidence="10" id="KW-1185">Reference proteome</keyword>
<dbReference type="InterPro" id="IPR002139">
    <property type="entry name" value="Ribo/fructo_kinase"/>
</dbReference>
<dbReference type="PRINTS" id="PR00990">
    <property type="entry name" value="RIBOKINASE"/>
</dbReference>
<evidence type="ECO:0000256" key="5">
    <source>
        <dbReference type="ARBA" id="ARBA00022840"/>
    </source>
</evidence>
<sequence length="321" mass="32276">MIITLTANPSLDRTVTLTAPLVPGGVHRIAEDATQAGGKGVNVSRALHQAGEDTLAVLPAGAQDPFTALLAGADLPHRTVPVAGPVRTNLTVVSPPGVTTKINEPGHALTPAEAETLATALHGATRPGDFVMLSGSLAPGLPADWYARRIQELHEAAVPVGVDTSDAPLAALAAAWRADRCAAPDLLTPNAEELGQLTGADGATIEAAAEQGELAPVTEAARALHAQGVGAVLVTLGAAGAVLATAEGTWHCAAVSGEVLSTVGAGDSAAAGYLLARVRGREEPERLACAVAYGTAAVALPGTTIPRPDQVAVREDLVRAL</sequence>
<dbReference type="NCBIfam" id="TIGR03168">
    <property type="entry name" value="1-PFK"/>
    <property type="match status" value="1"/>
</dbReference>
<dbReference type="SUPFAM" id="SSF53613">
    <property type="entry name" value="Ribokinase-like"/>
    <property type="match status" value="1"/>
</dbReference>
<protein>
    <submittedName>
        <fullName evidence="9">1-phosphofructokinase family hexose kinase</fullName>
    </submittedName>
</protein>
<dbReference type="InterPro" id="IPR029056">
    <property type="entry name" value="Ribokinase-like"/>
</dbReference>
<evidence type="ECO:0000259" key="8">
    <source>
        <dbReference type="Pfam" id="PF00294"/>
    </source>
</evidence>
<gene>
    <name evidence="9" type="ORF">ACFSDA_10630</name>
</gene>
<dbReference type="Gene3D" id="3.40.1190.20">
    <property type="match status" value="1"/>
</dbReference>
<dbReference type="PANTHER" id="PTHR46566">
    <property type="entry name" value="1-PHOSPHOFRUCTOKINASE-RELATED"/>
    <property type="match status" value="1"/>
</dbReference>